<evidence type="ECO:0000313" key="7">
    <source>
        <dbReference type="Proteomes" id="UP000238362"/>
    </source>
</evidence>
<reference evidence="6 7" key="1">
    <citation type="submission" date="2018-03" db="EMBL/GenBank/DDBJ databases">
        <title>Genomic Encyclopedia of Type Strains, Phase III (KMG-III): the genomes of soil and plant-associated and newly described type strains.</title>
        <authorList>
            <person name="Whitman W."/>
        </authorList>
    </citation>
    <scope>NUCLEOTIDE SEQUENCE [LARGE SCALE GENOMIC DNA]</scope>
    <source>
        <strain evidence="6 7">CGMCC 4.7125</strain>
    </source>
</reference>
<dbReference type="InterPro" id="IPR036866">
    <property type="entry name" value="RibonucZ/Hydroxyglut_hydro"/>
</dbReference>
<dbReference type="Pfam" id="PF00753">
    <property type="entry name" value="Lactamase_B"/>
    <property type="match status" value="1"/>
</dbReference>
<evidence type="ECO:0000256" key="2">
    <source>
        <dbReference type="ARBA" id="ARBA00022723"/>
    </source>
</evidence>
<proteinExistence type="predicted"/>
<comment type="caution">
    <text evidence="6">The sequence shown here is derived from an EMBL/GenBank/DDBJ whole genome shotgun (WGS) entry which is preliminary data.</text>
</comment>
<name>A0A2T0LRM4_9PSEU</name>
<dbReference type="GO" id="GO:0046872">
    <property type="term" value="F:metal ion binding"/>
    <property type="evidence" value="ECO:0007669"/>
    <property type="project" value="UniProtKB-KW"/>
</dbReference>
<protein>
    <submittedName>
        <fullName evidence="6">Glyoxylase-like metal-dependent hydrolase (Beta-lactamase superfamily II)</fullName>
    </submittedName>
</protein>
<dbReference type="PANTHER" id="PTHR46233">
    <property type="entry name" value="HYDROXYACYLGLUTATHIONE HYDROLASE GLOC"/>
    <property type="match status" value="1"/>
</dbReference>
<sequence>MLVVGFPAGAFQANCYLLAAGAGGGCMVVDPGEGAEEPLAEALREHRLTPAAVLATHGHLDHVYSAAAVADAHGLPLHIRPEDRVLLADPLRGLGAELAAALGPVRLAEPAEIADLGEEPVEHAELVITPLHTPGHTPGSAVFRLDSAEGGTLALTGDTLFAGSVGRTDLPGGDAAALAGSLELLLRTLPGDTVVLPGHGPTTTVAREKATNPFLREDQRTS</sequence>
<dbReference type="GO" id="GO:0016787">
    <property type="term" value="F:hydrolase activity"/>
    <property type="evidence" value="ECO:0007669"/>
    <property type="project" value="UniProtKB-KW"/>
</dbReference>
<evidence type="ECO:0000256" key="1">
    <source>
        <dbReference type="ARBA" id="ARBA00001947"/>
    </source>
</evidence>
<feature type="domain" description="Metallo-beta-lactamase" evidence="5">
    <location>
        <begin position="12"/>
        <end position="199"/>
    </location>
</feature>
<dbReference type="PANTHER" id="PTHR46233:SF3">
    <property type="entry name" value="HYDROXYACYLGLUTATHIONE HYDROLASE GLOC"/>
    <property type="match status" value="1"/>
</dbReference>
<keyword evidence="7" id="KW-1185">Reference proteome</keyword>
<dbReference type="SMART" id="SM00849">
    <property type="entry name" value="Lactamase_B"/>
    <property type="match status" value="1"/>
</dbReference>
<keyword evidence="3 6" id="KW-0378">Hydrolase</keyword>
<dbReference type="InterPro" id="IPR051453">
    <property type="entry name" value="MBL_Glyoxalase_II"/>
</dbReference>
<dbReference type="RefSeq" id="WP_106180442.1">
    <property type="nucleotide sequence ID" value="NZ_PVNH01000008.1"/>
</dbReference>
<dbReference type="SUPFAM" id="SSF56281">
    <property type="entry name" value="Metallo-hydrolase/oxidoreductase"/>
    <property type="match status" value="1"/>
</dbReference>
<comment type="cofactor">
    <cofactor evidence="1">
        <name>Zn(2+)</name>
        <dbReference type="ChEBI" id="CHEBI:29105"/>
    </cofactor>
</comment>
<dbReference type="AlphaFoldDB" id="A0A2T0LRM4"/>
<evidence type="ECO:0000313" key="6">
    <source>
        <dbReference type="EMBL" id="PRX46138.1"/>
    </source>
</evidence>
<dbReference type="InterPro" id="IPR001279">
    <property type="entry name" value="Metallo-B-lactamas"/>
</dbReference>
<keyword evidence="2" id="KW-0479">Metal-binding</keyword>
<gene>
    <name evidence="6" type="ORF">B0I33_108285</name>
</gene>
<evidence type="ECO:0000259" key="5">
    <source>
        <dbReference type="SMART" id="SM00849"/>
    </source>
</evidence>
<dbReference type="CDD" id="cd06262">
    <property type="entry name" value="metallo-hydrolase-like_MBL-fold"/>
    <property type="match status" value="1"/>
</dbReference>
<dbReference type="EMBL" id="PVNH01000008">
    <property type="protein sequence ID" value="PRX46138.1"/>
    <property type="molecule type" value="Genomic_DNA"/>
</dbReference>
<organism evidence="6 7">
    <name type="scientific">Prauserella shujinwangii</name>
    <dbReference type="NCBI Taxonomy" id="1453103"/>
    <lineage>
        <taxon>Bacteria</taxon>
        <taxon>Bacillati</taxon>
        <taxon>Actinomycetota</taxon>
        <taxon>Actinomycetes</taxon>
        <taxon>Pseudonocardiales</taxon>
        <taxon>Pseudonocardiaceae</taxon>
        <taxon>Prauserella</taxon>
    </lineage>
</organism>
<evidence type="ECO:0000256" key="4">
    <source>
        <dbReference type="ARBA" id="ARBA00022833"/>
    </source>
</evidence>
<accession>A0A2T0LRM4</accession>
<dbReference type="Proteomes" id="UP000238362">
    <property type="component" value="Unassembled WGS sequence"/>
</dbReference>
<dbReference type="Gene3D" id="3.60.15.10">
    <property type="entry name" value="Ribonuclease Z/Hydroxyacylglutathione hydrolase-like"/>
    <property type="match status" value="1"/>
</dbReference>
<dbReference type="OrthoDB" id="9802991at2"/>
<keyword evidence="4" id="KW-0862">Zinc</keyword>
<evidence type="ECO:0000256" key="3">
    <source>
        <dbReference type="ARBA" id="ARBA00022801"/>
    </source>
</evidence>